<comment type="catalytic activity">
    <reaction evidence="6 7">
        <text>alpha-D-glucose 1-phosphate + UTP + H(+) = UDP-alpha-D-glucose + diphosphate</text>
        <dbReference type="Rhea" id="RHEA:19889"/>
        <dbReference type="ChEBI" id="CHEBI:15378"/>
        <dbReference type="ChEBI" id="CHEBI:33019"/>
        <dbReference type="ChEBI" id="CHEBI:46398"/>
        <dbReference type="ChEBI" id="CHEBI:58601"/>
        <dbReference type="ChEBI" id="CHEBI:58885"/>
        <dbReference type="EC" id="2.7.7.9"/>
    </reaction>
</comment>
<reference evidence="9" key="1">
    <citation type="submission" date="2020-07" db="EMBL/GenBank/DDBJ databases">
        <title>Huge and variable diversity of episymbiotic CPR bacteria and DPANN archaea in groundwater ecosystems.</title>
        <authorList>
            <person name="He C.Y."/>
            <person name="Keren R."/>
            <person name="Whittaker M."/>
            <person name="Farag I.F."/>
            <person name="Doudna J."/>
            <person name="Cate J.H.D."/>
            <person name="Banfield J.F."/>
        </authorList>
    </citation>
    <scope>NUCLEOTIDE SEQUENCE</scope>
    <source>
        <strain evidence="9">NC_groundwater_672_Ag_B-0.1um_62_36</strain>
    </source>
</reference>
<dbReference type="Pfam" id="PF00483">
    <property type="entry name" value="NTP_transferase"/>
    <property type="match status" value="1"/>
</dbReference>
<feature type="domain" description="Nucleotidyl transferase" evidence="8">
    <location>
        <begin position="9"/>
        <end position="265"/>
    </location>
</feature>
<evidence type="ECO:0000256" key="3">
    <source>
        <dbReference type="ARBA" id="ARBA00019048"/>
    </source>
</evidence>
<evidence type="ECO:0000259" key="8">
    <source>
        <dbReference type="Pfam" id="PF00483"/>
    </source>
</evidence>
<dbReference type="Proteomes" id="UP000769766">
    <property type="component" value="Unassembled WGS sequence"/>
</dbReference>
<dbReference type="PANTHER" id="PTHR43197:SF1">
    <property type="entry name" value="UTP--GLUCOSE-1-PHOSPHATE URIDYLYLTRANSFERASE"/>
    <property type="match status" value="1"/>
</dbReference>
<dbReference type="SUPFAM" id="SSF53448">
    <property type="entry name" value="Nucleotide-diphospho-sugar transferases"/>
    <property type="match status" value="1"/>
</dbReference>
<dbReference type="EC" id="2.7.7.9" evidence="2 7"/>
<dbReference type="AlphaFoldDB" id="A0A932CL22"/>
<comment type="similarity">
    <text evidence="1 7">Belongs to the UDPGP type 2 family.</text>
</comment>
<dbReference type="CDD" id="cd02541">
    <property type="entry name" value="UGPase_prokaryotic"/>
    <property type="match status" value="1"/>
</dbReference>
<keyword evidence="5 7" id="KW-0548">Nucleotidyltransferase</keyword>
<proteinExistence type="inferred from homology"/>
<keyword evidence="4 7" id="KW-0808">Transferase</keyword>
<gene>
    <name evidence="9" type="primary">galU</name>
    <name evidence="9" type="ORF">HYY20_00225</name>
</gene>
<name>A0A932CL22_UNCTE</name>
<comment type="caution">
    <text evidence="9">The sequence shown here is derived from an EMBL/GenBank/DDBJ whole genome shotgun (WGS) entry which is preliminary data.</text>
</comment>
<dbReference type="GO" id="GO:0003983">
    <property type="term" value="F:UTP:glucose-1-phosphate uridylyltransferase activity"/>
    <property type="evidence" value="ECO:0007669"/>
    <property type="project" value="UniProtKB-EC"/>
</dbReference>
<dbReference type="InterPro" id="IPR029044">
    <property type="entry name" value="Nucleotide-diphossugar_trans"/>
</dbReference>
<protein>
    <recommendedName>
        <fullName evidence="3 7">UTP--glucose-1-phosphate uridylyltransferase</fullName>
        <ecNumber evidence="2 7">2.7.7.9</ecNumber>
    </recommendedName>
    <alternativeName>
        <fullName evidence="7">UDP-glucose pyrophosphorylase</fullName>
    </alternativeName>
</protein>
<dbReference type="PANTHER" id="PTHR43197">
    <property type="entry name" value="UTP--GLUCOSE-1-PHOSPHATE URIDYLYLTRANSFERASE"/>
    <property type="match status" value="1"/>
</dbReference>
<organism evidence="9 10">
    <name type="scientific">Tectimicrobiota bacterium</name>
    <dbReference type="NCBI Taxonomy" id="2528274"/>
    <lineage>
        <taxon>Bacteria</taxon>
        <taxon>Pseudomonadati</taxon>
        <taxon>Nitrospinota/Tectimicrobiota group</taxon>
        <taxon>Candidatus Tectimicrobiota</taxon>
    </lineage>
</organism>
<evidence type="ECO:0000256" key="4">
    <source>
        <dbReference type="ARBA" id="ARBA00022679"/>
    </source>
</evidence>
<dbReference type="InterPro" id="IPR005771">
    <property type="entry name" value="GalU_uridylyltTrfase_bac/arc"/>
</dbReference>
<dbReference type="GO" id="GO:0006011">
    <property type="term" value="P:UDP-alpha-D-glucose metabolic process"/>
    <property type="evidence" value="ECO:0007669"/>
    <property type="project" value="InterPro"/>
</dbReference>
<evidence type="ECO:0000313" key="9">
    <source>
        <dbReference type="EMBL" id="MBI2875291.1"/>
    </source>
</evidence>
<evidence type="ECO:0000256" key="6">
    <source>
        <dbReference type="ARBA" id="ARBA00048128"/>
    </source>
</evidence>
<dbReference type="NCBIfam" id="TIGR01099">
    <property type="entry name" value="galU"/>
    <property type="match status" value="1"/>
</dbReference>
<dbReference type="EMBL" id="JACPRF010000008">
    <property type="protein sequence ID" value="MBI2875291.1"/>
    <property type="molecule type" value="Genomic_DNA"/>
</dbReference>
<dbReference type="InterPro" id="IPR005835">
    <property type="entry name" value="NTP_transferase_dom"/>
</dbReference>
<evidence type="ECO:0000256" key="2">
    <source>
        <dbReference type="ARBA" id="ARBA00012415"/>
    </source>
</evidence>
<evidence type="ECO:0000256" key="1">
    <source>
        <dbReference type="ARBA" id="ARBA00006890"/>
    </source>
</evidence>
<evidence type="ECO:0000313" key="10">
    <source>
        <dbReference type="Proteomes" id="UP000769766"/>
    </source>
</evidence>
<evidence type="ECO:0000256" key="7">
    <source>
        <dbReference type="RuleBase" id="RU361259"/>
    </source>
</evidence>
<evidence type="ECO:0000256" key="5">
    <source>
        <dbReference type="ARBA" id="ARBA00022695"/>
    </source>
</evidence>
<sequence>MMKIRKAVFPAAGLGTRFLPATKAMPKEMLPLVDRPSIQYVVEEARDSGIHEIILITGRGKRAIEDHFDISLELEYFLKEKGELQLLEEVRQISEMVSFCYIRQKEPRGLGHAVLCAREAVGQEPFAVLLGDDLIRSEIPCLKQLLEVYEKYHCPVVAVEEVDWKAVSSYGVIQPRKIEDRIYEVLDLVEKPPMEEAPSNLIIIGRYILVPEIFEILEGTPPDRKGEIQLTDGLKRLLASQRILACQFTGKRFDAGNKLGFLRATIEYALSRPDLREDLIAFLRQLPLD</sequence>
<accession>A0A932CL22</accession>
<dbReference type="Gene3D" id="3.90.550.10">
    <property type="entry name" value="Spore Coat Polysaccharide Biosynthesis Protein SpsA, Chain A"/>
    <property type="match status" value="1"/>
</dbReference>